<dbReference type="Proteomes" id="UP000295511">
    <property type="component" value="Unassembled WGS sequence"/>
</dbReference>
<protein>
    <submittedName>
        <fullName evidence="1">Uncharacterized protein</fullName>
    </submittedName>
</protein>
<reference evidence="1 2" key="1">
    <citation type="submission" date="2019-03" db="EMBL/GenBank/DDBJ databases">
        <title>Whole genome sequence of Arthrobacter sp JH1-1.</title>
        <authorList>
            <person name="Trinh H.N."/>
        </authorList>
    </citation>
    <scope>NUCLEOTIDE SEQUENCE [LARGE SCALE GENOMIC DNA]</scope>
    <source>
        <strain evidence="1 2">JH1-1</strain>
    </source>
</reference>
<dbReference type="AlphaFoldDB" id="A0A4R5K5Y4"/>
<sequence length="59" mass="6553">MSSIKIEHTAEDKKAGMTLGDLWTFAQDALNHNIDPRTPIKVTTGFRQQIQKLEAGGSR</sequence>
<evidence type="ECO:0000313" key="1">
    <source>
        <dbReference type="EMBL" id="TDF88098.1"/>
    </source>
</evidence>
<evidence type="ECO:0000313" key="2">
    <source>
        <dbReference type="Proteomes" id="UP000295511"/>
    </source>
</evidence>
<dbReference type="OrthoDB" id="4965666at2"/>
<gene>
    <name evidence="1" type="ORF">E1809_24065</name>
</gene>
<dbReference type="EMBL" id="SMRU01000047">
    <property type="protein sequence ID" value="TDF88098.1"/>
    <property type="molecule type" value="Genomic_DNA"/>
</dbReference>
<keyword evidence="2" id="KW-1185">Reference proteome</keyword>
<organism evidence="1 2">
    <name type="scientific">Arthrobacter terricola</name>
    <dbReference type="NCBI Taxonomy" id="2547396"/>
    <lineage>
        <taxon>Bacteria</taxon>
        <taxon>Bacillati</taxon>
        <taxon>Actinomycetota</taxon>
        <taxon>Actinomycetes</taxon>
        <taxon>Micrococcales</taxon>
        <taxon>Micrococcaceae</taxon>
        <taxon>Arthrobacter</taxon>
    </lineage>
</organism>
<name>A0A4R5K5Y4_9MICC</name>
<accession>A0A4R5K5Y4</accession>
<comment type="caution">
    <text evidence="1">The sequence shown here is derived from an EMBL/GenBank/DDBJ whole genome shotgun (WGS) entry which is preliminary data.</text>
</comment>
<dbReference type="RefSeq" id="WP_133206778.1">
    <property type="nucleotide sequence ID" value="NZ_SMRU01000047.1"/>
</dbReference>
<proteinExistence type="predicted"/>